<dbReference type="GO" id="GO:0008270">
    <property type="term" value="F:zinc ion binding"/>
    <property type="evidence" value="ECO:0007669"/>
    <property type="project" value="UniProtKB-KW"/>
</dbReference>
<keyword evidence="1" id="KW-0479">Metal-binding</keyword>
<feature type="compositionally biased region" description="Polar residues" evidence="2">
    <location>
        <begin position="277"/>
        <end position="297"/>
    </location>
</feature>
<feature type="region of interest" description="Disordered" evidence="2">
    <location>
        <begin position="244"/>
        <end position="317"/>
    </location>
</feature>
<keyword evidence="3" id="KW-1133">Transmembrane helix</keyword>
<dbReference type="SUPFAM" id="SSF57667">
    <property type="entry name" value="beta-beta-alpha zinc fingers"/>
    <property type="match status" value="1"/>
</dbReference>
<proteinExistence type="predicted"/>
<comment type="caution">
    <text evidence="5">The sequence shown here is derived from an EMBL/GenBank/DDBJ whole genome shotgun (WGS) entry which is preliminary data.</text>
</comment>
<dbReference type="Proteomes" id="UP000566819">
    <property type="component" value="Unassembled WGS sequence"/>
</dbReference>
<dbReference type="PROSITE" id="PS00028">
    <property type="entry name" value="ZINC_FINGER_C2H2_1"/>
    <property type="match status" value="1"/>
</dbReference>
<evidence type="ECO:0000313" key="5">
    <source>
        <dbReference type="EMBL" id="KAF4628490.1"/>
    </source>
</evidence>
<dbReference type="PROSITE" id="PS50157">
    <property type="entry name" value="ZINC_FINGER_C2H2_2"/>
    <property type="match status" value="1"/>
</dbReference>
<feature type="region of interest" description="Disordered" evidence="2">
    <location>
        <begin position="331"/>
        <end position="380"/>
    </location>
</feature>
<dbReference type="Gene3D" id="3.30.160.60">
    <property type="entry name" value="Classic Zinc Finger"/>
    <property type="match status" value="1"/>
</dbReference>
<keyword evidence="1" id="KW-0862">Zinc</keyword>
<feature type="compositionally biased region" description="Low complexity" evidence="2">
    <location>
        <begin position="253"/>
        <end position="265"/>
    </location>
</feature>
<protein>
    <recommendedName>
        <fullName evidence="4">C2H2-type domain-containing protein</fullName>
    </recommendedName>
</protein>
<keyword evidence="3" id="KW-0472">Membrane</keyword>
<evidence type="ECO:0000256" key="1">
    <source>
        <dbReference type="PROSITE-ProRule" id="PRU00042"/>
    </source>
</evidence>
<sequence>MRIRMLIGLAGVHSLEVMEATTVLNSRAALNTAKGVHKKAFLLISLLGILVSRIFVTRYFHKPARFHLRLTLEQLQVPHVFPKSTELPTQQIILVLTLYHSSSAYKKDSGLNLNTPKKTTKDHRSSVARKSPEAIAHSIDSHGTVDFPYSAESKICNSNSTKQTATRHYVNFSNATTAGYSSDQNCVSKDYAAVITSGIGFLGISIDQTCQEAMLERFEKNTSWVVAERGEKVEFEKNNFLEDNTHPAFNFGSPTSSQSTSSRSQGITLSELEKENPSVQQYTQSLQTPALSPSQYSHPPEDCAAFTDTPGPSSSISFHSTILSQRYTQFPQTPALSPSGYSQPPEDCGSSQSTPRSSSSLRSRNNSQPFEFGDQTPDNPVVVIQRQATSNRTHWQLATQSHAAGNFGREEYNGNTALHPLTSGIENLLGAQQRVQPANQNSDAINNILQQPDSQLCLRSNSATRAPISVDVPSPLSVLGLEHHQEHPRHKCSQCNRVFSQPSKLKKHSNTHTRPFKCEDPDCQNERGFAMLKDLRRHQKSVHKTSGSLFVCSFTKMYPTSVDVPGAFTRILRLSLEALTQMPNESGQDSTTFQYAYNNHLDDWRIITRSIFSSFYEEEEMEEENDEYPVLGSPEIIWSPLSYSPPEFVRIRMTWISGLVDFDFGRGNLWVQHPLAKTGKLFDRDSAWFVDQTMLSFNIIALSGPDFGAPVDSKFD</sequence>
<feature type="region of interest" description="Disordered" evidence="2">
    <location>
        <begin position="110"/>
        <end position="131"/>
    </location>
</feature>
<accession>A0A8H4RE82</accession>
<feature type="transmembrane region" description="Helical" evidence="3">
    <location>
        <begin position="41"/>
        <end position="60"/>
    </location>
</feature>
<feature type="domain" description="C2H2-type" evidence="4">
    <location>
        <begin position="490"/>
        <end position="517"/>
    </location>
</feature>
<name>A0A8H4RE82_9HELO</name>
<dbReference type="EMBL" id="JAAMPI010000805">
    <property type="protein sequence ID" value="KAF4628490.1"/>
    <property type="molecule type" value="Genomic_DNA"/>
</dbReference>
<dbReference type="InterPro" id="IPR013087">
    <property type="entry name" value="Znf_C2H2_type"/>
</dbReference>
<keyword evidence="1" id="KW-0863">Zinc-finger</keyword>
<keyword evidence="3" id="KW-0812">Transmembrane</keyword>
<feature type="compositionally biased region" description="Polar residues" evidence="2">
    <location>
        <begin position="331"/>
        <end position="342"/>
    </location>
</feature>
<evidence type="ECO:0000256" key="3">
    <source>
        <dbReference type="SAM" id="Phobius"/>
    </source>
</evidence>
<evidence type="ECO:0000256" key="2">
    <source>
        <dbReference type="SAM" id="MobiDB-lite"/>
    </source>
</evidence>
<evidence type="ECO:0000259" key="4">
    <source>
        <dbReference type="PROSITE" id="PS50157"/>
    </source>
</evidence>
<organism evidence="5 6">
    <name type="scientific">Cudoniella acicularis</name>
    <dbReference type="NCBI Taxonomy" id="354080"/>
    <lineage>
        <taxon>Eukaryota</taxon>
        <taxon>Fungi</taxon>
        <taxon>Dikarya</taxon>
        <taxon>Ascomycota</taxon>
        <taxon>Pezizomycotina</taxon>
        <taxon>Leotiomycetes</taxon>
        <taxon>Helotiales</taxon>
        <taxon>Tricladiaceae</taxon>
        <taxon>Cudoniella</taxon>
    </lineage>
</organism>
<reference evidence="5 6" key="1">
    <citation type="submission" date="2020-03" db="EMBL/GenBank/DDBJ databases">
        <title>Draft Genome Sequence of Cudoniella acicularis.</title>
        <authorList>
            <person name="Buettner E."/>
            <person name="Kellner H."/>
        </authorList>
    </citation>
    <scope>NUCLEOTIDE SEQUENCE [LARGE SCALE GENOMIC DNA]</scope>
    <source>
        <strain evidence="5 6">DSM 108380</strain>
    </source>
</reference>
<keyword evidence="6" id="KW-1185">Reference proteome</keyword>
<dbReference type="Pfam" id="PF00096">
    <property type="entry name" value="zf-C2H2"/>
    <property type="match status" value="1"/>
</dbReference>
<dbReference type="InterPro" id="IPR036236">
    <property type="entry name" value="Znf_C2H2_sf"/>
</dbReference>
<gene>
    <name evidence="5" type="ORF">G7Y89_g9663</name>
</gene>
<evidence type="ECO:0000313" key="6">
    <source>
        <dbReference type="Proteomes" id="UP000566819"/>
    </source>
</evidence>
<dbReference type="AlphaFoldDB" id="A0A8H4RE82"/>
<dbReference type="OrthoDB" id="5305647at2759"/>
<feature type="compositionally biased region" description="Low complexity" evidence="2">
    <location>
        <begin position="350"/>
        <end position="369"/>
    </location>
</feature>
<dbReference type="SMART" id="SM00355">
    <property type="entry name" value="ZnF_C2H2"/>
    <property type="match status" value="2"/>
</dbReference>